<protein>
    <submittedName>
        <fullName evidence="1">Uncharacterized protein</fullName>
    </submittedName>
</protein>
<dbReference type="GeneID" id="24830568"/>
<gene>
    <name evidence="1" type="ORF">MSHOH_1376</name>
</gene>
<dbReference type="RefSeq" id="WP_048138546.1">
    <property type="nucleotide sequence ID" value="NZ_CP009516.1"/>
</dbReference>
<dbReference type="HOGENOM" id="CLU_449515_0_0_2"/>
<dbReference type="AlphaFoldDB" id="A0A0E3S8P5"/>
<dbReference type="Proteomes" id="UP000033101">
    <property type="component" value="Chromosome"/>
</dbReference>
<dbReference type="OrthoDB" id="387012at2157"/>
<accession>A0A0E3S8P5</accession>
<dbReference type="STRING" id="1434110.MSHOH_1376"/>
<dbReference type="KEGG" id="mhor:MSHOH_1376"/>
<sequence length="607" mass="71151">MATLEFIDDFLKNKFENPRLNMLNAENESYSMLLFQPIGEIYTTSVIRSVGSSEKRNYFVKNNDPQSYEKFKGFFKLAIDNKADLAVTPEYSCPWKAVIELIKNRKFPEYGKLWVIGCESIKPECLGNIIKYYRNEKHGYNDKITWICEEDKLKSKKSGQFLDAMCYIFKVKKLDGIEEHTIILVQFKTDPMGSIPHEIEHMLKGNIIYVIRNQESGINLFTLICSDSLNFRIEDIIKNKNINFEQLAYVIIHLQLNTSPRNSQFSKYRKDCYFKKSSNKNIICLNWARDTKICEETLKFGGSALYFKRSENPASKYRTLEENDLIMNDNHKKGLYYNFCEPYRGDIYFFNYSEHVFFLSSPTASQFMLQPQQQISLEPQMISVYHWNRDFLDDSNANDGFNEQVKKLRQNKIYSNLIDSTLDPINKERLIALSTGQARFNDWYDLRKSKLFFANDNESNNRISCWHDPDSDSVRKKYILNLFGELNKYVKDENNFPDGIQNLQNKCFVSYEIDPKNKESYNYNLYPKKNYKNKIPPATVSYLGTEDKNTAMNVWKDMCKLFRGSQAVKRVVVWYVDGSRIIPIVKKGPPKINDNTSISCTSYKKAR</sequence>
<keyword evidence="2" id="KW-1185">Reference proteome</keyword>
<proteinExistence type="predicted"/>
<dbReference type="PATRIC" id="fig|1434110.4.peg.1718"/>
<dbReference type="EMBL" id="CP009516">
    <property type="protein sequence ID" value="AKB77859.1"/>
    <property type="molecule type" value="Genomic_DNA"/>
</dbReference>
<name>A0A0E3S8P5_9EURY</name>
<organism evidence="1 2">
    <name type="scientific">Methanosarcina horonobensis HB-1 = JCM 15518</name>
    <dbReference type="NCBI Taxonomy" id="1434110"/>
    <lineage>
        <taxon>Archaea</taxon>
        <taxon>Methanobacteriati</taxon>
        <taxon>Methanobacteriota</taxon>
        <taxon>Stenosarchaea group</taxon>
        <taxon>Methanomicrobia</taxon>
        <taxon>Methanosarcinales</taxon>
        <taxon>Methanosarcinaceae</taxon>
        <taxon>Methanosarcina</taxon>
    </lineage>
</organism>
<evidence type="ECO:0000313" key="1">
    <source>
        <dbReference type="EMBL" id="AKB77859.1"/>
    </source>
</evidence>
<evidence type="ECO:0000313" key="2">
    <source>
        <dbReference type="Proteomes" id="UP000033101"/>
    </source>
</evidence>
<reference evidence="1 2" key="1">
    <citation type="submission" date="2014-07" db="EMBL/GenBank/DDBJ databases">
        <title>Methanogenic archaea and the global carbon cycle.</title>
        <authorList>
            <person name="Henriksen J.R."/>
            <person name="Luke J."/>
            <person name="Reinhart S."/>
            <person name="Benedict M.N."/>
            <person name="Youngblut N.D."/>
            <person name="Metcalf M.E."/>
            <person name="Whitaker R.J."/>
            <person name="Metcalf W.W."/>
        </authorList>
    </citation>
    <scope>NUCLEOTIDE SEQUENCE [LARGE SCALE GENOMIC DNA]</scope>
    <source>
        <strain evidence="1 2">HB-1</strain>
    </source>
</reference>